<feature type="domain" description="Glycosyl transferase family 3 N-terminal" evidence="11">
    <location>
        <begin position="12"/>
        <end position="73"/>
    </location>
</feature>
<dbReference type="HAMAP" id="MF_00211">
    <property type="entry name" value="TrpD"/>
    <property type="match status" value="1"/>
</dbReference>
<comment type="pathway">
    <text evidence="1 9">Amino-acid biosynthesis; L-tryptophan biosynthesis; L-tryptophan from chorismate: step 2/5.</text>
</comment>
<evidence type="ECO:0000256" key="6">
    <source>
        <dbReference type="ARBA" id="ARBA00023141"/>
    </source>
</evidence>
<evidence type="ECO:0000256" key="1">
    <source>
        <dbReference type="ARBA" id="ARBA00004907"/>
    </source>
</evidence>
<feature type="binding site" evidence="9">
    <location>
        <position position="88"/>
    </location>
    <ligand>
        <name>5-phospho-alpha-D-ribose 1-diphosphate</name>
        <dbReference type="ChEBI" id="CHEBI:58017"/>
    </ligand>
</feature>
<dbReference type="Proteomes" id="UP000256304">
    <property type="component" value="Unassembled WGS sequence"/>
</dbReference>
<dbReference type="PANTHER" id="PTHR43285:SF2">
    <property type="entry name" value="ANTHRANILATE PHOSPHORIBOSYLTRANSFERASE"/>
    <property type="match status" value="1"/>
</dbReference>
<keyword evidence="5 9" id="KW-0822">Tryptophan biosynthesis</keyword>
<gene>
    <name evidence="9" type="primary">trpD</name>
    <name evidence="12" type="ORF">A8990_10177</name>
</gene>
<dbReference type="GO" id="GO:0005829">
    <property type="term" value="C:cytosol"/>
    <property type="evidence" value="ECO:0007669"/>
    <property type="project" value="TreeGrafter"/>
</dbReference>
<keyword evidence="4 9" id="KW-0808">Transferase</keyword>
<evidence type="ECO:0000256" key="9">
    <source>
        <dbReference type="HAMAP-Rule" id="MF_00211"/>
    </source>
</evidence>
<organism evidence="12 13">
    <name type="scientific">Paenibacillus taihuensis</name>
    <dbReference type="NCBI Taxonomy" id="1156355"/>
    <lineage>
        <taxon>Bacteria</taxon>
        <taxon>Bacillati</taxon>
        <taxon>Bacillota</taxon>
        <taxon>Bacilli</taxon>
        <taxon>Bacillales</taxon>
        <taxon>Paenibacillaceae</taxon>
        <taxon>Paenibacillus</taxon>
    </lineage>
</organism>
<dbReference type="GO" id="GO:0000287">
    <property type="term" value="F:magnesium ion binding"/>
    <property type="evidence" value="ECO:0007669"/>
    <property type="project" value="UniProtKB-UniRule"/>
</dbReference>
<comment type="cofactor">
    <cofactor evidence="9">
        <name>Mg(2+)</name>
        <dbReference type="ChEBI" id="CHEBI:18420"/>
    </cofactor>
    <text evidence="9">Binds 2 magnesium ions per monomer.</text>
</comment>
<feature type="binding site" evidence="9">
    <location>
        <position position="128"/>
    </location>
    <ligand>
        <name>5-phospho-alpha-D-ribose 1-diphosphate</name>
        <dbReference type="ChEBI" id="CHEBI:58017"/>
    </ligand>
</feature>
<comment type="catalytic activity">
    <reaction evidence="7 9">
        <text>N-(5-phospho-beta-D-ribosyl)anthranilate + diphosphate = 5-phospho-alpha-D-ribose 1-diphosphate + anthranilate</text>
        <dbReference type="Rhea" id="RHEA:11768"/>
        <dbReference type="ChEBI" id="CHEBI:16567"/>
        <dbReference type="ChEBI" id="CHEBI:18277"/>
        <dbReference type="ChEBI" id="CHEBI:33019"/>
        <dbReference type="ChEBI" id="CHEBI:58017"/>
        <dbReference type="EC" id="2.4.2.18"/>
    </reaction>
</comment>
<evidence type="ECO:0000256" key="3">
    <source>
        <dbReference type="ARBA" id="ARBA00022676"/>
    </source>
</evidence>
<dbReference type="SUPFAM" id="SSF52418">
    <property type="entry name" value="Nucleoside phosphorylase/phosphoribosyltransferase catalytic domain"/>
    <property type="match status" value="1"/>
</dbReference>
<comment type="caution">
    <text evidence="9">Lacks conserved residue(s) required for the propagation of feature annotation.</text>
</comment>
<evidence type="ECO:0000256" key="7">
    <source>
        <dbReference type="ARBA" id="ARBA00052328"/>
    </source>
</evidence>
<comment type="similarity">
    <text evidence="9">Belongs to the anthranilate phosphoribosyltransferase family.</text>
</comment>
<feature type="domain" description="Glycosyl transferase family 3" evidence="10">
    <location>
        <begin position="82"/>
        <end position="333"/>
    </location>
</feature>
<dbReference type="InterPro" id="IPR017459">
    <property type="entry name" value="Glycosyl_Trfase_fam3_N_dom"/>
</dbReference>
<keyword evidence="9" id="KW-0460">Magnesium</keyword>
<comment type="similarity">
    <text evidence="8">In the C-terminal section; belongs to the anthranilate phosphoribosyltransferase family.</text>
</comment>
<dbReference type="GO" id="GO:0000162">
    <property type="term" value="P:L-tryptophan biosynthetic process"/>
    <property type="evidence" value="ECO:0007669"/>
    <property type="project" value="UniProtKB-UniRule"/>
</dbReference>
<comment type="function">
    <text evidence="9">Catalyzes the transfer of the phosphoribosyl group of 5-phosphorylribose-1-pyrophosphate (PRPP) to anthranilate to yield N-(5'-phosphoribosyl)-anthranilate (PRA).</text>
</comment>
<feature type="binding site" evidence="9">
    <location>
        <begin position="116"/>
        <end position="124"/>
    </location>
    <ligand>
        <name>5-phospho-alpha-D-ribose 1-diphosphate</name>
        <dbReference type="ChEBI" id="CHEBI:58017"/>
    </ligand>
</feature>
<dbReference type="UniPathway" id="UPA00035">
    <property type="reaction ID" value="UER00041"/>
</dbReference>
<evidence type="ECO:0000259" key="11">
    <source>
        <dbReference type="Pfam" id="PF02885"/>
    </source>
</evidence>
<comment type="subunit">
    <text evidence="9">Homodimer.</text>
</comment>
<keyword evidence="6 9" id="KW-0057">Aromatic amino acid biosynthesis</keyword>
<dbReference type="InterPro" id="IPR000312">
    <property type="entry name" value="Glycosyl_Trfase_fam3"/>
</dbReference>
<evidence type="ECO:0000256" key="2">
    <source>
        <dbReference type="ARBA" id="ARBA00022605"/>
    </source>
</evidence>
<dbReference type="OrthoDB" id="9806430at2"/>
<dbReference type="InterPro" id="IPR036320">
    <property type="entry name" value="Glycosyl_Trfase_fam3_N_dom_sf"/>
</dbReference>
<evidence type="ECO:0000313" key="13">
    <source>
        <dbReference type="Proteomes" id="UP000256304"/>
    </source>
</evidence>
<evidence type="ECO:0000313" key="12">
    <source>
        <dbReference type="EMBL" id="REE94286.1"/>
    </source>
</evidence>
<comment type="caution">
    <text evidence="12">The sequence shown here is derived from an EMBL/GenBank/DDBJ whole genome shotgun (WGS) entry which is preliminary data.</text>
</comment>
<dbReference type="AlphaFoldDB" id="A0A3D9SEF2"/>
<evidence type="ECO:0000256" key="5">
    <source>
        <dbReference type="ARBA" id="ARBA00022822"/>
    </source>
</evidence>
<dbReference type="FunFam" id="3.40.1030.10:FF:000002">
    <property type="entry name" value="Anthranilate phosphoribosyltransferase"/>
    <property type="match status" value="1"/>
</dbReference>
<protein>
    <recommendedName>
        <fullName evidence="9">Anthranilate phosphoribosyltransferase</fullName>
        <ecNumber evidence="9">2.4.2.18</ecNumber>
    </recommendedName>
</protein>
<dbReference type="SUPFAM" id="SSF47648">
    <property type="entry name" value="Nucleoside phosphorylase/phosphoribosyltransferase N-terminal domain"/>
    <property type="match status" value="1"/>
</dbReference>
<dbReference type="InterPro" id="IPR035902">
    <property type="entry name" value="Nuc_phospho_transferase"/>
</dbReference>
<feature type="binding site" evidence="9">
    <location>
        <begin position="98"/>
        <end position="101"/>
    </location>
    <ligand>
        <name>5-phospho-alpha-D-ribose 1-diphosphate</name>
        <dbReference type="ChEBI" id="CHEBI:58017"/>
    </ligand>
</feature>
<accession>A0A3D9SEF2</accession>
<dbReference type="InterPro" id="IPR005940">
    <property type="entry name" value="Anthranilate_Pribosyl_Tfrase"/>
</dbReference>
<keyword evidence="2 9" id="KW-0028">Amino-acid biosynthesis</keyword>
<dbReference type="EMBL" id="QTTN01000001">
    <property type="protein sequence ID" value="REE94286.1"/>
    <property type="molecule type" value="Genomic_DNA"/>
</dbReference>
<dbReference type="Pfam" id="PF00591">
    <property type="entry name" value="Glycos_transf_3"/>
    <property type="match status" value="1"/>
</dbReference>
<evidence type="ECO:0000256" key="8">
    <source>
        <dbReference type="ARBA" id="ARBA00061188"/>
    </source>
</evidence>
<dbReference type="NCBIfam" id="TIGR01245">
    <property type="entry name" value="trpD"/>
    <property type="match status" value="1"/>
</dbReference>
<keyword evidence="13" id="KW-1185">Reference proteome</keyword>
<sequence length="350" mass="36884">MTVTSEMITMQRALTSLIGGRDLTRDEARGVMELIMRGEATDAQIGSVATALRIKGETKDEITGFAEAMRAHSHHVHTERGGLLDTCGTGGSGVHKFNISTASAIIASAAGIRVAKHGNRAMSGKSGSADTLEALGVNITLTGEQAARCLDAIGICFMFAQIYHPSLKHAAAPRRELGFRTIFNMLGPLTNPANADRQLIGIYDRSRTDTIAAVLGDLGLHRAMVVSSHDGLDEISISSPTQISELLNGDVRTYTITPEELGLTTRSLSDIIGGDAQENARIIRTIFSGEEQGAYRDIVLANAGACIYVGGKANSLQEGVAVAKSIIDSGKAASKLQQLIETTGALSHVS</sequence>
<feature type="binding site" evidence="9">
    <location>
        <position position="88"/>
    </location>
    <ligand>
        <name>anthranilate</name>
        <dbReference type="ChEBI" id="CHEBI:16567"/>
        <label>1</label>
    </ligand>
</feature>
<evidence type="ECO:0000256" key="4">
    <source>
        <dbReference type="ARBA" id="ARBA00022679"/>
    </source>
</evidence>
<reference evidence="12 13" key="1">
    <citation type="submission" date="2018-08" db="EMBL/GenBank/DDBJ databases">
        <title>Genomic Encyclopedia of Type Strains, Phase III (KMG-III): the genomes of soil and plant-associated and newly described type strains.</title>
        <authorList>
            <person name="Whitman W."/>
        </authorList>
    </citation>
    <scope>NUCLEOTIDE SEQUENCE [LARGE SCALE GENOMIC DNA]</scope>
    <source>
        <strain evidence="12 13">CGMCC 1.10966</strain>
    </source>
</reference>
<dbReference type="Gene3D" id="3.40.1030.10">
    <property type="entry name" value="Nucleoside phosphorylase/phosphoribosyltransferase catalytic domain"/>
    <property type="match status" value="1"/>
</dbReference>
<feature type="binding site" evidence="9">
    <location>
        <position position="233"/>
    </location>
    <ligand>
        <name>Mg(2+)</name>
        <dbReference type="ChEBI" id="CHEBI:18420"/>
        <label>2</label>
    </ligand>
</feature>
<feature type="binding site" evidence="9">
    <location>
        <position position="100"/>
    </location>
    <ligand>
        <name>Mg(2+)</name>
        <dbReference type="ChEBI" id="CHEBI:18420"/>
        <label>1</label>
    </ligand>
</feature>
<dbReference type="EC" id="2.4.2.18" evidence="9"/>
<proteinExistence type="inferred from homology"/>
<dbReference type="Pfam" id="PF02885">
    <property type="entry name" value="Glycos_trans_3N"/>
    <property type="match status" value="1"/>
</dbReference>
<feature type="binding site" evidence="9">
    <location>
        <begin position="91"/>
        <end position="92"/>
    </location>
    <ligand>
        <name>5-phospho-alpha-D-ribose 1-diphosphate</name>
        <dbReference type="ChEBI" id="CHEBI:58017"/>
    </ligand>
</feature>
<evidence type="ECO:0000259" key="10">
    <source>
        <dbReference type="Pfam" id="PF00591"/>
    </source>
</evidence>
<feature type="binding site" evidence="9">
    <location>
        <position position="234"/>
    </location>
    <ligand>
        <name>Mg(2+)</name>
        <dbReference type="ChEBI" id="CHEBI:18420"/>
        <label>2</label>
    </ligand>
</feature>
<keyword evidence="9" id="KW-0479">Metal-binding</keyword>
<dbReference type="Gene3D" id="1.20.970.10">
    <property type="entry name" value="Transferase, Pyrimidine Nucleoside Phosphorylase, Chain C"/>
    <property type="match status" value="1"/>
</dbReference>
<keyword evidence="3 9" id="KW-0328">Glycosyltransferase</keyword>
<dbReference type="PANTHER" id="PTHR43285">
    <property type="entry name" value="ANTHRANILATE PHOSPHORIBOSYLTRANSFERASE"/>
    <property type="match status" value="1"/>
</dbReference>
<dbReference type="GO" id="GO:0004048">
    <property type="term" value="F:anthranilate phosphoribosyltransferase activity"/>
    <property type="evidence" value="ECO:0007669"/>
    <property type="project" value="UniProtKB-UniRule"/>
</dbReference>
<dbReference type="RefSeq" id="WP_116187032.1">
    <property type="nucleotide sequence ID" value="NZ_QTTN01000001.1"/>
</dbReference>
<name>A0A3D9SEF2_9BACL</name>
<feature type="binding site" evidence="9">
    <location>
        <position position="174"/>
    </location>
    <ligand>
        <name>anthranilate</name>
        <dbReference type="ChEBI" id="CHEBI:16567"/>
        <label>2</label>
    </ligand>
</feature>
<feature type="binding site" evidence="9">
    <location>
        <position position="119"/>
    </location>
    <ligand>
        <name>anthranilate</name>
        <dbReference type="ChEBI" id="CHEBI:16567"/>
        <label>1</label>
    </ligand>
</feature>
<feature type="binding site" evidence="9">
    <location>
        <position position="234"/>
    </location>
    <ligand>
        <name>Mg(2+)</name>
        <dbReference type="ChEBI" id="CHEBI:18420"/>
        <label>1</label>
    </ligand>
</feature>